<dbReference type="KEGG" id="gsn:YC6258_03886"/>
<dbReference type="InterPro" id="IPR029024">
    <property type="entry name" value="TerB-like"/>
</dbReference>
<dbReference type="CDD" id="cd07313">
    <property type="entry name" value="terB_like_2"/>
    <property type="match status" value="1"/>
</dbReference>
<protein>
    <recommendedName>
        <fullName evidence="1">Co-chaperone DjlA N-terminal domain-containing protein</fullName>
    </recommendedName>
</protein>
<proteinExistence type="predicted"/>
<evidence type="ECO:0000313" key="2">
    <source>
        <dbReference type="EMBL" id="AJQ95922.1"/>
    </source>
</evidence>
<dbReference type="Gene3D" id="1.10.3680.10">
    <property type="entry name" value="TerB-like"/>
    <property type="match status" value="1"/>
</dbReference>
<dbReference type="InterPro" id="IPR007791">
    <property type="entry name" value="DjlA_N"/>
</dbReference>
<dbReference type="RefSeq" id="WP_044618070.1">
    <property type="nucleotide sequence ID" value="NZ_CP007142.1"/>
</dbReference>
<dbReference type="Proteomes" id="UP000032266">
    <property type="component" value="Chromosome"/>
</dbReference>
<dbReference type="AlphaFoldDB" id="A0A0C5VMG5"/>
<feature type="domain" description="Co-chaperone DjlA N-terminal" evidence="1">
    <location>
        <begin position="23"/>
        <end position="138"/>
    </location>
</feature>
<reference evidence="2 3" key="1">
    <citation type="submission" date="2014-01" db="EMBL/GenBank/DDBJ databases">
        <title>Full genme sequencing of cellulolytic bacterium Gynuella sunshinyii YC6258T gen. nov., sp. nov.</title>
        <authorList>
            <person name="Khan H."/>
            <person name="Chung E.J."/>
            <person name="Chung Y.R."/>
        </authorList>
    </citation>
    <scope>NUCLEOTIDE SEQUENCE [LARGE SCALE GENOMIC DNA]</scope>
    <source>
        <strain evidence="2 3">YC6258</strain>
    </source>
</reference>
<evidence type="ECO:0000259" key="1">
    <source>
        <dbReference type="Pfam" id="PF05099"/>
    </source>
</evidence>
<evidence type="ECO:0000313" key="3">
    <source>
        <dbReference type="Proteomes" id="UP000032266"/>
    </source>
</evidence>
<sequence length="145" mass="17150">MINKILAWFNAEEESADSLDVKLAEAVLLVEVMMADNRVDDQEIQGIREVLAQEFSLSQREQDEVIEAAEQMVQESNDLYRFTECLNSHFDVERKFQFIVKLWRIAFADGDLDQYEDHMIRKINELLYLHHSHFMRAKHEAMEQS</sequence>
<dbReference type="EMBL" id="CP007142">
    <property type="protein sequence ID" value="AJQ95922.1"/>
    <property type="molecule type" value="Genomic_DNA"/>
</dbReference>
<gene>
    <name evidence="2" type="ORF">YC6258_03886</name>
</gene>
<dbReference type="HOGENOM" id="CLU_111095_2_0_6"/>
<organism evidence="2 3">
    <name type="scientific">Gynuella sunshinyii YC6258</name>
    <dbReference type="NCBI Taxonomy" id="1445510"/>
    <lineage>
        <taxon>Bacteria</taxon>
        <taxon>Pseudomonadati</taxon>
        <taxon>Pseudomonadota</taxon>
        <taxon>Gammaproteobacteria</taxon>
        <taxon>Oceanospirillales</taxon>
        <taxon>Saccharospirillaceae</taxon>
        <taxon>Gynuella</taxon>
    </lineage>
</organism>
<dbReference type="SUPFAM" id="SSF158682">
    <property type="entry name" value="TerB-like"/>
    <property type="match status" value="1"/>
</dbReference>
<keyword evidence="3" id="KW-1185">Reference proteome</keyword>
<dbReference type="STRING" id="1445510.YC6258_03886"/>
<name>A0A0C5VMG5_9GAMM</name>
<accession>A0A0C5VMG5</accession>
<dbReference type="OrthoDB" id="5294347at2"/>
<dbReference type="Pfam" id="PF05099">
    <property type="entry name" value="TerB"/>
    <property type="match status" value="1"/>
</dbReference>